<dbReference type="OrthoDB" id="10256233at2759"/>
<evidence type="ECO:0000259" key="7">
    <source>
        <dbReference type="PROSITE" id="PS51194"/>
    </source>
</evidence>
<dbReference type="RefSeq" id="XP_007514897.1">
    <property type="nucleotide sequence ID" value="XM_007514835.1"/>
</dbReference>
<evidence type="ECO:0008006" key="10">
    <source>
        <dbReference type="Google" id="ProtNLM"/>
    </source>
</evidence>
<dbReference type="STRING" id="41875.K8EB45"/>
<evidence type="ECO:0000256" key="5">
    <source>
        <dbReference type="SAM" id="MobiDB-lite"/>
    </source>
</evidence>
<dbReference type="SMART" id="SM00490">
    <property type="entry name" value="HELICc"/>
    <property type="match status" value="1"/>
</dbReference>
<evidence type="ECO:0000313" key="8">
    <source>
        <dbReference type="EMBL" id="CCO15137.1"/>
    </source>
</evidence>
<dbReference type="eggNOG" id="KOG0327">
    <property type="taxonomic scope" value="Eukaryota"/>
</dbReference>
<dbReference type="Gene3D" id="3.40.50.300">
    <property type="entry name" value="P-loop containing nucleotide triphosphate hydrolases"/>
    <property type="match status" value="2"/>
</dbReference>
<dbReference type="InterPro" id="IPR014001">
    <property type="entry name" value="Helicase_ATP-bd"/>
</dbReference>
<dbReference type="EMBL" id="FO082277">
    <property type="protein sequence ID" value="CCO15137.1"/>
    <property type="molecule type" value="Genomic_DNA"/>
</dbReference>
<gene>
    <name evidence="8" type="ORF">Bathy02g03270</name>
</gene>
<keyword evidence="9" id="KW-1185">Reference proteome</keyword>
<accession>K8EB45</accession>
<dbReference type="GeneID" id="19017440"/>
<dbReference type="InterPro" id="IPR050547">
    <property type="entry name" value="DEAD_box_RNA_helicases"/>
</dbReference>
<dbReference type="GO" id="GO:0003723">
    <property type="term" value="F:RNA binding"/>
    <property type="evidence" value="ECO:0007669"/>
    <property type="project" value="TreeGrafter"/>
</dbReference>
<feature type="domain" description="Helicase C-terminal" evidence="7">
    <location>
        <begin position="445"/>
        <end position="590"/>
    </location>
</feature>
<keyword evidence="3" id="KW-0347">Helicase</keyword>
<dbReference type="GO" id="GO:0003724">
    <property type="term" value="F:RNA helicase activity"/>
    <property type="evidence" value="ECO:0007669"/>
    <property type="project" value="TreeGrafter"/>
</dbReference>
<evidence type="ECO:0000256" key="3">
    <source>
        <dbReference type="ARBA" id="ARBA00022806"/>
    </source>
</evidence>
<reference evidence="8 9" key="1">
    <citation type="submission" date="2011-10" db="EMBL/GenBank/DDBJ databases">
        <authorList>
            <person name="Genoscope - CEA"/>
        </authorList>
    </citation>
    <scope>NUCLEOTIDE SEQUENCE [LARGE SCALE GENOMIC DNA]</scope>
    <source>
        <strain evidence="8 9">RCC 1105</strain>
    </source>
</reference>
<dbReference type="PANTHER" id="PTHR47963:SF3">
    <property type="entry name" value="DEAD-BOX ATP-DEPENDENT RNA HELICASE 47, MITOCHONDRIAL"/>
    <property type="match status" value="1"/>
</dbReference>
<feature type="region of interest" description="Disordered" evidence="5">
    <location>
        <begin position="359"/>
        <end position="396"/>
    </location>
</feature>
<feature type="domain" description="Helicase ATP-binding" evidence="6">
    <location>
        <begin position="159"/>
        <end position="349"/>
    </location>
</feature>
<keyword evidence="2" id="KW-0378">Hydrolase</keyword>
<evidence type="ECO:0000256" key="1">
    <source>
        <dbReference type="ARBA" id="ARBA00022741"/>
    </source>
</evidence>
<evidence type="ECO:0000259" key="6">
    <source>
        <dbReference type="PROSITE" id="PS51192"/>
    </source>
</evidence>
<dbReference type="SMART" id="SM00487">
    <property type="entry name" value="DEXDc"/>
    <property type="match status" value="1"/>
</dbReference>
<dbReference type="InterPro" id="IPR044742">
    <property type="entry name" value="DEAD/DEAH_RhlB"/>
</dbReference>
<dbReference type="CDD" id="cd00268">
    <property type="entry name" value="DEADc"/>
    <property type="match status" value="1"/>
</dbReference>
<protein>
    <recommendedName>
        <fullName evidence="10">DEAD/DEAH box helicase</fullName>
    </recommendedName>
</protein>
<dbReference type="Pfam" id="PF00270">
    <property type="entry name" value="DEAD"/>
    <property type="match status" value="1"/>
</dbReference>
<dbReference type="GO" id="GO:0005524">
    <property type="term" value="F:ATP binding"/>
    <property type="evidence" value="ECO:0007669"/>
    <property type="project" value="UniProtKB-KW"/>
</dbReference>
<dbReference type="PROSITE" id="PS51192">
    <property type="entry name" value="HELICASE_ATP_BIND_1"/>
    <property type="match status" value="1"/>
</dbReference>
<dbReference type="GO" id="GO:0016787">
    <property type="term" value="F:hydrolase activity"/>
    <property type="evidence" value="ECO:0007669"/>
    <property type="project" value="UniProtKB-KW"/>
</dbReference>
<dbReference type="CDD" id="cd18787">
    <property type="entry name" value="SF2_C_DEAD"/>
    <property type="match status" value="1"/>
</dbReference>
<evidence type="ECO:0000256" key="4">
    <source>
        <dbReference type="ARBA" id="ARBA00022840"/>
    </source>
</evidence>
<organism evidence="8 9">
    <name type="scientific">Bathycoccus prasinos</name>
    <dbReference type="NCBI Taxonomy" id="41875"/>
    <lineage>
        <taxon>Eukaryota</taxon>
        <taxon>Viridiplantae</taxon>
        <taxon>Chlorophyta</taxon>
        <taxon>Mamiellophyceae</taxon>
        <taxon>Mamiellales</taxon>
        <taxon>Bathycoccaceae</taxon>
        <taxon>Bathycoccus</taxon>
    </lineage>
</organism>
<feature type="compositionally biased region" description="Basic and acidic residues" evidence="5">
    <location>
        <begin position="367"/>
        <end position="385"/>
    </location>
</feature>
<dbReference type="PROSITE" id="PS51194">
    <property type="entry name" value="HELICASE_CTER"/>
    <property type="match status" value="1"/>
</dbReference>
<evidence type="ECO:0000256" key="2">
    <source>
        <dbReference type="ARBA" id="ARBA00022801"/>
    </source>
</evidence>
<dbReference type="KEGG" id="bpg:Bathy02g03270"/>
<dbReference type="InterPro" id="IPR011545">
    <property type="entry name" value="DEAD/DEAH_box_helicase_dom"/>
</dbReference>
<keyword evidence="1" id="KW-0547">Nucleotide-binding</keyword>
<dbReference type="InterPro" id="IPR027417">
    <property type="entry name" value="P-loop_NTPase"/>
</dbReference>
<dbReference type="InterPro" id="IPR001650">
    <property type="entry name" value="Helicase_C-like"/>
</dbReference>
<name>K8EB45_9CHLO</name>
<dbReference type="Proteomes" id="UP000198341">
    <property type="component" value="Chromosome 2"/>
</dbReference>
<dbReference type="AlphaFoldDB" id="K8EB45"/>
<proteinExistence type="predicted"/>
<sequence length="597" mass="66403">MSSEKKANHRILFSLAFTTIITLIQRLRRTVALMTTTTTTTRIAAMPFQRCASSSATSCSFTSSSSSAFSGNTRAQLQQKLYRRLPQKRYYSASVSSEQQQQQQQQKQTSSFADLGVPKQIVDLLRNAGIEKPSVAQLAALPELIDLRKLGGEGEEDAKAWSVSMPSIAMQSHTGSGKTLAYLIPIFCDILREEEAMEKMDRNQKRHVNDVRAMIVAPSQELAMQIVRTIETVLGPYGKDITQQLIGGANARRQEEGLRKKRPFIVVGTPGRIAEMSRMGVLKTHGVSTLVIDEADDLLASNFRRDMARINEHCGKGAKGGRRTIICSATLKKETMDAYAYVAPDLKLVLADYEMNKPVESADDDDINKTKDDGKEGTKEENIDDGKEEGEEEDIVEKARREAQMKKQVMINAEEQQVMNRGAVALPPHLQHLFIQADLNRKVDVLRRAVHAMDVQRCLIFVNFGRRSKDVEGKLSARGMPVASLHGDMDKIQRERVLKKFKSGEVRALLVSDLAARGLDIPNCDCVFNLELPTDEVHYVHRAGRTGRMGAPGVVVSISEQKENFVLDKFAQKLGIEIVKASPERGRMNVKGDKATF</sequence>
<dbReference type="PANTHER" id="PTHR47963">
    <property type="entry name" value="DEAD-BOX ATP-DEPENDENT RNA HELICASE 47, MITOCHONDRIAL"/>
    <property type="match status" value="1"/>
</dbReference>
<dbReference type="Pfam" id="PF00271">
    <property type="entry name" value="Helicase_C"/>
    <property type="match status" value="1"/>
</dbReference>
<evidence type="ECO:0000313" key="9">
    <source>
        <dbReference type="Proteomes" id="UP000198341"/>
    </source>
</evidence>
<keyword evidence="4" id="KW-0067">ATP-binding</keyword>
<feature type="compositionally biased region" description="Acidic residues" evidence="5">
    <location>
        <begin position="386"/>
        <end position="395"/>
    </location>
</feature>
<dbReference type="SUPFAM" id="SSF52540">
    <property type="entry name" value="P-loop containing nucleoside triphosphate hydrolases"/>
    <property type="match status" value="1"/>
</dbReference>